<dbReference type="AlphaFoldDB" id="A0A7S1FAJ8"/>
<evidence type="ECO:0000256" key="4">
    <source>
        <dbReference type="ARBA" id="ARBA00023014"/>
    </source>
</evidence>
<keyword evidence="6" id="KW-0812">Transmembrane</keyword>
<proteinExistence type="predicted"/>
<reference evidence="8" key="1">
    <citation type="submission" date="2021-01" db="EMBL/GenBank/DDBJ databases">
        <authorList>
            <person name="Corre E."/>
            <person name="Pelletier E."/>
            <person name="Niang G."/>
            <person name="Scheremetjew M."/>
            <person name="Finn R."/>
            <person name="Kale V."/>
            <person name="Holt S."/>
            <person name="Cochrane G."/>
            <person name="Meng A."/>
            <person name="Brown T."/>
            <person name="Cohen L."/>
        </authorList>
    </citation>
    <scope>NUCLEOTIDE SEQUENCE</scope>
</reference>
<keyword evidence="1" id="KW-0001">2Fe-2S</keyword>
<dbReference type="InterPro" id="IPR042216">
    <property type="entry name" value="MitoNEET_CISD"/>
</dbReference>
<organism evidence="8">
    <name type="scientific">Noctiluca scintillans</name>
    <name type="common">Sea sparkle</name>
    <name type="synonym">Red tide dinoflagellate</name>
    <dbReference type="NCBI Taxonomy" id="2966"/>
    <lineage>
        <taxon>Eukaryota</taxon>
        <taxon>Sar</taxon>
        <taxon>Alveolata</taxon>
        <taxon>Dinophyceae</taxon>
        <taxon>Noctilucales</taxon>
        <taxon>Noctilucaceae</taxon>
        <taxon>Noctiluca</taxon>
    </lineage>
</organism>
<feature type="transmembrane region" description="Helical" evidence="6">
    <location>
        <begin position="94"/>
        <end position="111"/>
    </location>
</feature>
<evidence type="ECO:0000256" key="1">
    <source>
        <dbReference type="ARBA" id="ARBA00022714"/>
    </source>
</evidence>
<dbReference type="Pfam" id="PF09360">
    <property type="entry name" value="zf-CDGSH"/>
    <property type="match status" value="1"/>
</dbReference>
<evidence type="ECO:0000256" key="5">
    <source>
        <dbReference type="ARBA" id="ARBA00034078"/>
    </source>
</evidence>
<evidence type="ECO:0000256" key="6">
    <source>
        <dbReference type="SAM" id="Phobius"/>
    </source>
</evidence>
<dbReference type="GO" id="GO:0005737">
    <property type="term" value="C:cytoplasm"/>
    <property type="evidence" value="ECO:0007669"/>
    <property type="project" value="UniProtKB-ARBA"/>
</dbReference>
<dbReference type="GO" id="GO:0046872">
    <property type="term" value="F:metal ion binding"/>
    <property type="evidence" value="ECO:0007669"/>
    <property type="project" value="UniProtKB-KW"/>
</dbReference>
<accession>A0A7S1FAJ8</accession>
<dbReference type="SMART" id="SM00704">
    <property type="entry name" value="ZnF_CDGSH"/>
    <property type="match status" value="1"/>
</dbReference>
<keyword evidence="2" id="KW-0479">Metal-binding</keyword>
<feature type="domain" description="Iron-binding zinc finger CDGSH type" evidence="7">
    <location>
        <begin position="23"/>
        <end position="57"/>
    </location>
</feature>
<dbReference type="Gene3D" id="3.40.5.90">
    <property type="entry name" value="CDGSH iron-sulfur domain, mitoNEET-type"/>
    <property type="match status" value="1"/>
</dbReference>
<evidence type="ECO:0000256" key="3">
    <source>
        <dbReference type="ARBA" id="ARBA00023004"/>
    </source>
</evidence>
<keyword evidence="4" id="KW-0411">Iron-sulfur</keyword>
<evidence type="ECO:0000313" key="8">
    <source>
        <dbReference type="EMBL" id="CAD8855395.1"/>
    </source>
</evidence>
<evidence type="ECO:0000259" key="7">
    <source>
        <dbReference type="SMART" id="SM00704"/>
    </source>
</evidence>
<name>A0A7S1FAJ8_NOCSC</name>
<keyword evidence="3" id="KW-0408">Iron</keyword>
<dbReference type="EMBL" id="HBFQ01042090">
    <property type="protein sequence ID" value="CAD8855395.1"/>
    <property type="molecule type" value="Transcribed_RNA"/>
</dbReference>
<protein>
    <recommendedName>
        <fullName evidence="7">Iron-binding zinc finger CDGSH type domain-containing protein</fullName>
    </recommendedName>
</protein>
<keyword evidence="6" id="KW-1133">Transmembrane helix</keyword>
<sequence>MDWPPAGLEINTKGLEKYHHLNVSPDPVEMKTLKICRCWHSKKFPYCDDTHKVMVEAGDNVGPYVAKIHGRRSNTQNVGSNKLQLRTMNKTPRGVMFAMGCGAGAAAWWVVGLARGNKFSVDLQFEDNRAPVSSLSVRF</sequence>
<gene>
    <name evidence="8" type="ORF">NSCI0253_LOCUS29747</name>
</gene>
<evidence type="ECO:0000256" key="2">
    <source>
        <dbReference type="ARBA" id="ARBA00022723"/>
    </source>
</evidence>
<dbReference type="InterPro" id="IPR018967">
    <property type="entry name" value="FeS-contain_CDGSH-typ"/>
</dbReference>
<keyword evidence="6" id="KW-0472">Membrane</keyword>
<comment type="cofactor">
    <cofactor evidence="5">
        <name>[2Fe-2S] cluster</name>
        <dbReference type="ChEBI" id="CHEBI:190135"/>
    </cofactor>
</comment>
<dbReference type="GO" id="GO:0051537">
    <property type="term" value="F:2 iron, 2 sulfur cluster binding"/>
    <property type="evidence" value="ECO:0007669"/>
    <property type="project" value="UniProtKB-KW"/>
</dbReference>